<evidence type="ECO:0000313" key="10">
    <source>
        <dbReference type="Proteomes" id="UP000515947"/>
    </source>
</evidence>
<evidence type="ECO:0000256" key="4">
    <source>
        <dbReference type="ARBA" id="ARBA00022989"/>
    </source>
</evidence>
<keyword evidence="2" id="KW-1003">Cell membrane</keyword>
<feature type="transmembrane region" description="Helical" evidence="7">
    <location>
        <begin position="217"/>
        <end position="240"/>
    </location>
</feature>
<feature type="transmembrane region" description="Helical" evidence="7">
    <location>
        <begin position="101"/>
        <end position="129"/>
    </location>
</feature>
<dbReference type="Proteomes" id="UP000515947">
    <property type="component" value="Chromosome"/>
</dbReference>
<feature type="transmembrane region" description="Helical" evidence="7">
    <location>
        <begin position="168"/>
        <end position="187"/>
    </location>
</feature>
<feature type="compositionally biased region" description="Pro residues" evidence="6">
    <location>
        <begin position="399"/>
        <end position="412"/>
    </location>
</feature>
<sequence length="412" mass="43016">MRTYTELFAFSEFRVLFISTCLNVGASSMASLALGTITFTTTDSAALTALAMFGGPLVTLLGSTLLLSASDLLRPRFAILLIGALLTAVNAVQALPDLPLAVRFVLVALPFLAMSATAGSGIAVMSEILPPEGFVLGRSTLNIAVGVMQIVGYGTAGLLLLVFSTSELFLAAASTGAISLVLVRLGLRERPARATGPVVKRTRTVNRQLLGSRLLRPIYLCLWVPNGLIVGCEALFVPYAGQRAGFLFASAAAGMLVGDVVVGRFLSEQRRDRLIEPLRLLLAAPFLVFWLVPGLGIAIAAAFLASIGYGASLPLQERLLAHTTPDQRGHVLGLRGTGMMVMQGVGAGLGGLLSDVFNAGVTGTAYAMGILAVASLIVTATLTPGLRRSRPTPVSDPLNRPPSPVQRSAPPQ</sequence>
<feature type="domain" description="Major facilitator superfamily (MFS) profile" evidence="8">
    <location>
        <begin position="160"/>
        <end position="412"/>
    </location>
</feature>
<dbReference type="InterPro" id="IPR011701">
    <property type="entry name" value="MFS"/>
</dbReference>
<feature type="transmembrane region" description="Helical" evidence="7">
    <location>
        <begin position="363"/>
        <end position="382"/>
    </location>
</feature>
<name>A0A7G9RGI6_9ACTN</name>
<dbReference type="PROSITE" id="PS50850">
    <property type="entry name" value="MFS"/>
    <property type="match status" value="1"/>
</dbReference>
<dbReference type="GO" id="GO:0022857">
    <property type="term" value="F:transmembrane transporter activity"/>
    <property type="evidence" value="ECO:0007669"/>
    <property type="project" value="InterPro"/>
</dbReference>
<protein>
    <submittedName>
        <fullName evidence="9">MFS transporter</fullName>
    </submittedName>
</protein>
<reference evidence="9 10" key="1">
    <citation type="submission" date="2020-08" db="EMBL/GenBank/DDBJ databases">
        <title>Genome sequence of Nocardioides mesophilus KACC 16243T.</title>
        <authorList>
            <person name="Hyun D.-W."/>
            <person name="Bae J.-W."/>
        </authorList>
    </citation>
    <scope>NUCLEOTIDE SEQUENCE [LARGE SCALE GENOMIC DNA]</scope>
    <source>
        <strain evidence="9 10">KACC 16243</strain>
    </source>
</reference>
<accession>A0A7G9RGI6</accession>
<feature type="transmembrane region" description="Helical" evidence="7">
    <location>
        <begin position="141"/>
        <end position="162"/>
    </location>
</feature>
<keyword evidence="5 7" id="KW-0472">Membrane</keyword>
<feature type="transmembrane region" description="Helical" evidence="7">
    <location>
        <begin position="246"/>
        <end position="266"/>
    </location>
</feature>
<dbReference type="SUPFAM" id="SSF103473">
    <property type="entry name" value="MFS general substrate transporter"/>
    <property type="match status" value="1"/>
</dbReference>
<feature type="transmembrane region" description="Helical" evidence="7">
    <location>
        <begin position="278"/>
        <end position="311"/>
    </location>
</feature>
<evidence type="ECO:0000313" key="9">
    <source>
        <dbReference type="EMBL" id="QNN54711.1"/>
    </source>
</evidence>
<comment type="subcellular location">
    <subcellularLocation>
        <location evidence="1">Cell membrane</location>
        <topology evidence="1">Multi-pass membrane protein</topology>
    </subcellularLocation>
</comment>
<evidence type="ECO:0000256" key="6">
    <source>
        <dbReference type="SAM" id="MobiDB-lite"/>
    </source>
</evidence>
<keyword evidence="3 7" id="KW-0812">Transmembrane</keyword>
<dbReference type="Gene3D" id="1.20.1250.20">
    <property type="entry name" value="MFS general substrate transporter like domains"/>
    <property type="match status" value="1"/>
</dbReference>
<feature type="transmembrane region" description="Helical" evidence="7">
    <location>
        <begin position="77"/>
        <end position="95"/>
    </location>
</feature>
<dbReference type="GO" id="GO:0005886">
    <property type="term" value="C:plasma membrane"/>
    <property type="evidence" value="ECO:0007669"/>
    <property type="project" value="UniProtKB-SubCell"/>
</dbReference>
<evidence type="ECO:0000256" key="7">
    <source>
        <dbReference type="SAM" id="Phobius"/>
    </source>
</evidence>
<dbReference type="EMBL" id="CP060713">
    <property type="protein sequence ID" value="QNN54711.1"/>
    <property type="molecule type" value="Genomic_DNA"/>
</dbReference>
<evidence type="ECO:0000256" key="2">
    <source>
        <dbReference type="ARBA" id="ARBA00022475"/>
    </source>
</evidence>
<organism evidence="9 10">
    <name type="scientific">Nocardioides mesophilus</name>
    <dbReference type="NCBI Taxonomy" id="433659"/>
    <lineage>
        <taxon>Bacteria</taxon>
        <taxon>Bacillati</taxon>
        <taxon>Actinomycetota</taxon>
        <taxon>Actinomycetes</taxon>
        <taxon>Propionibacteriales</taxon>
        <taxon>Nocardioidaceae</taxon>
        <taxon>Nocardioides</taxon>
    </lineage>
</organism>
<dbReference type="AlphaFoldDB" id="A0A7G9RGI6"/>
<gene>
    <name evidence="9" type="ORF">H9L09_10670</name>
</gene>
<proteinExistence type="predicted"/>
<dbReference type="InterPro" id="IPR020846">
    <property type="entry name" value="MFS_dom"/>
</dbReference>
<dbReference type="InterPro" id="IPR036259">
    <property type="entry name" value="MFS_trans_sf"/>
</dbReference>
<dbReference type="PANTHER" id="PTHR23513">
    <property type="entry name" value="INTEGRAL MEMBRANE EFFLUX PROTEIN-RELATED"/>
    <property type="match status" value="1"/>
</dbReference>
<feature type="region of interest" description="Disordered" evidence="6">
    <location>
        <begin position="388"/>
        <end position="412"/>
    </location>
</feature>
<keyword evidence="4 7" id="KW-1133">Transmembrane helix</keyword>
<dbReference type="PANTHER" id="PTHR23513:SF11">
    <property type="entry name" value="STAPHYLOFERRIN A TRANSPORTER"/>
    <property type="match status" value="1"/>
</dbReference>
<dbReference type="KEGG" id="nmes:H9L09_10670"/>
<evidence type="ECO:0000256" key="1">
    <source>
        <dbReference type="ARBA" id="ARBA00004651"/>
    </source>
</evidence>
<evidence type="ECO:0000256" key="3">
    <source>
        <dbReference type="ARBA" id="ARBA00022692"/>
    </source>
</evidence>
<dbReference type="Pfam" id="PF07690">
    <property type="entry name" value="MFS_1"/>
    <property type="match status" value="1"/>
</dbReference>
<keyword evidence="10" id="KW-1185">Reference proteome</keyword>
<evidence type="ECO:0000256" key="5">
    <source>
        <dbReference type="ARBA" id="ARBA00023136"/>
    </source>
</evidence>
<evidence type="ECO:0000259" key="8">
    <source>
        <dbReference type="PROSITE" id="PS50850"/>
    </source>
</evidence>
<feature type="transmembrane region" description="Helical" evidence="7">
    <location>
        <begin position="45"/>
        <end position="65"/>
    </location>
</feature>
<dbReference type="RefSeq" id="WP_187580551.1">
    <property type="nucleotide sequence ID" value="NZ_CP060713.1"/>
</dbReference>